<dbReference type="AlphaFoldDB" id="A0A5B9MPB3"/>
<proteinExistence type="inferred from homology"/>
<name>A0A5B9MPB3_9BACT</name>
<dbReference type="RefSeq" id="WP_147871647.1">
    <property type="nucleotide sequence ID" value="NZ_CP036264.1"/>
</dbReference>
<dbReference type="InterPro" id="IPR001362">
    <property type="entry name" value="Glyco_hydro_32"/>
</dbReference>
<evidence type="ECO:0000313" key="6">
    <source>
        <dbReference type="Proteomes" id="UP000321353"/>
    </source>
</evidence>
<dbReference type="SUPFAM" id="SSF75005">
    <property type="entry name" value="Arabinanase/levansucrase/invertase"/>
    <property type="match status" value="1"/>
</dbReference>
<reference evidence="5 6" key="1">
    <citation type="submission" date="2019-02" db="EMBL/GenBank/DDBJ databases">
        <title>Planctomycetal bacteria perform biofilm scaping via a novel small molecule.</title>
        <authorList>
            <person name="Jeske O."/>
            <person name="Boedeker C."/>
            <person name="Wiegand S."/>
            <person name="Breitling P."/>
            <person name="Kallscheuer N."/>
            <person name="Jogler M."/>
            <person name="Rohde M."/>
            <person name="Petersen J."/>
            <person name="Medema M.H."/>
            <person name="Surup F."/>
            <person name="Jogler C."/>
        </authorList>
    </citation>
    <scope>NUCLEOTIDE SEQUENCE [LARGE SCALE GENOMIC DNA]</scope>
    <source>
        <strain evidence="5 6">Mal15</strain>
    </source>
</reference>
<keyword evidence="3" id="KW-0326">Glycosidase</keyword>
<dbReference type="Pfam" id="PF00251">
    <property type="entry name" value="Glyco_hydro_32N"/>
    <property type="match status" value="1"/>
</dbReference>
<evidence type="ECO:0000313" key="5">
    <source>
        <dbReference type="EMBL" id="QEG02754.1"/>
    </source>
</evidence>
<dbReference type="KEGG" id="smam:Mal15_68750"/>
<evidence type="ECO:0000256" key="2">
    <source>
        <dbReference type="ARBA" id="ARBA00022801"/>
    </source>
</evidence>
<dbReference type="SMART" id="SM00640">
    <property type="entry name" value="Glyco_32"/>
    <property type="match status" value="1"/>
</dbReference>
<evidence type="ECO:0000259" key="4">
    <source>
        <dbReference type="Pfam" id="PF00251"/>
    </source>
</evidence>
<evidence type="ECO:0000256" key="1">
    <source>
        <dbReference type="ARBA" id="ARBA00009902"/>
    </source>
</evidence>
<dbReference type="Gene3D" id="2.115.10.20">
    <property type="entry name" value="Glycosyl hydrolase domain, family 43"/>
    <property type="match status" value="1"/>
</dbReference>
<dbReference type="GO" id="GO:0004553">
    <property type="term" value="F:hydrolase activity, hydrolyzing O-glycosyl compounds"/>
    <property type="evidence" value="ECO:0007669"/>
    <property type="project" value="InterPro"/>
</dbReference>
<evidence type="ECO:0000256" key="3">
    <source>
        <dbReference type="ARBA" id="ARBA00023295"/>
    </source>
</evidence>
<dbReference type="CDD" id="cd18609">
    <property type="entry name" value="GH32-like"/>
    <property type="match status" value="1"/>
</dbReference>
<comment type="similarity">
    <text evidence="1">Belongs to the glycosyl hydrolase 32 family.</text>
</comment>
<organism evidence="5 6">
    <name type="scientific">Stieleria maiorica</name>
    <dbReference type="NCBI Taxonomy" id="2795974"/>
    <lineage>
        <taxon>Bacteria</taxon>
        <taxon>Pseudomonadati</taxon>
        <taxon>Planctomycetota</taxon>
        <taxon>Planctomycetia</taxon>
        <taxon>Pirellulales</taxon>
        <taxon>Pirellulaceae</taxon>
        <taxon>Stieleria</taxon>
    </lineage>
</organism>
<dbReference type="InterPro" id="IPR013148">
    <property type="entry name" value="Glyco_hydro_32_N"/>
</dbReference>
<dbReference type="GO" id="GO:0005975">
    <property type="term" value="P:carbohydrate metabolic process"/>
    <property type="evidence" value="ECO:0007669"/>
    <property type="project" value="InterPro"/>
</dbReference>
<dbReference type="Proteomes" id="UP000321353">
    <property type="component" value="Chromosome"/>
</dbReference>
<keyword evidence="6" id="KW-1185">Reference proteome</keyword>
<sequence length="519" mass="59170">MYSETSGSRKTLGDVDVLYHDGIYHLFHLVLPNHDFIAHAVSDNCMNWRRVENALFLGHPGSWDDSMLWTIHVSPNPHRQGSWRMFYTGLSRRDHGQKQRIGMAESDDLYTWRKAPVSWKDGRSALPYDLPGRPAQPPFEYDASSCFPLDPDGRYYEAEFNEGRHWLSWRDPFYYREGKRGWLLAAGRVNHGPVVRRGCVAVMEETAPNRFEARPPLHHPGLYDDVEVPNLFKIDGEYYLVGSMREDAKIRYWHTTQIDAPWRSYADNVLLAEGNYAGRVCQDDRGLLLWNFFTPGAADRLSNNLMPPPKRLSRCESGQLHVHTFEGFQSVIDRPASLDMDGPLKDQREGALERPASDALELHCGCGFQIFALRESFRCFRLQASLKMLSEGKCGLVFRLDRQTHDGYYLSLDLFKGVAQLRAWGSGPDGSGEEMMQFRSIQSAFWEQKQRGEAEIKVLAYGSYLEVSIGGRVRLSLADQTFTHGALGFCVESARVQVTDLRVDHYLPPAQTDEHLANG</sequence>
<keyword evidence="2" id="KW-0378">Hydrolase</keyword>
<dbReference type="InterPro" id="IPR023296">
    <property type="entry name" value="Glyco_hydro_beta-prop_sf"/>
</dbReference>
<feature type="domain" description="Glycosyl hydrolase family 32 N-terminal" evidence="4">
    <location>
        <begin position="17"/>
        <end position="117"/>
    </location>
</feature>
<gene>
    <name evidence="5" type="ORF">Mal15_68750</name>
</gene>
<protein>
    <recommendedName>
        <fullName evidence="4">Glycosyl hydrolase family 32 N-terminal domain-containing protein</fullName>
    </recommendedName>
</protein>
<dbReference type="EMBL" id="CP036264">
    <property type="protein sequence ID" value="QEG02754.1"/>
    <property type="molecule type" value="Genomic_DNA"/>
</dbReference>
<dbReference type="Gene3D" id="2.60.120.560">
    <property type="entry name" value="Exo-inulinase, domain 1"/>
    <property type="match status" value="1"/>
</dbReference>
<accession>A0A5B9MPB3</accession>